<dbReference type="FunFam" id="3.40.50.1100:FF:000006">
    <property type="entry name" value="Cysteine synthase"/>
    <property type="match status" value="1"/>
</dbReference>
<evidence type="ECO:0000313" key="11">
    <source>
        <dbReference type="Proteomes" id="UP000002508"/>
    </source>
</evidence>
<keyword evidence="5" id="KW-0808">Transferase</keyword>
<evidence type="ECO:0000256" key="3">
    <source>
        <dbReference type="ARBA" id="ARBA00012681"/>
    </source>
</evidence>
<name>B8G6D3_CHLAD</name>
<dbReference type="InterPro" id="IPR036052">
    <property type="entry name" value="TrpB-like_PALP_sf"/>
</dbReference>
<dbReference type="InterPro" id="IPR001926">
    <property type="entry name" value="TrpB-like_PALP"/>
</dbReference>
<dbReference type="GO" id="GO:0004124">
    <property type="term" value="F:cysteine synthase activity"/>
    <property type="evidence" value="ECO:0007669"/>
    <property type="project" value="UniProtKB-EC"/>
</dbReference>
<organism evidence="10 11">
    <name type="scientific">Chloroflexus aggregans (strain MD-66 / DSM 9485)</name>
    <dbReference type="NCBI Taxonomy" id="326427"/>
    <lineage>
        <taxon>Bacteria</taxon>
        <taxon>Bacillati</taxon>
        <taxon>Chloroflexota</taxon>
        <taxon>Chloroflexia</taxon>
        <taxon>Chloroflexales</taxon>
        <taxon>Chloroflexineae</taxon>
        <taxon>Chloroflexaceae</taxon>
        <taxon>Chloroflexus</taxon>
    </lineage>
</organism>
<keyword evidence="7" id="KW-0198">Cysteine biosynthesis</keyword>
<evidence type="ECO:0000256" key="5">
    <source>
        <dbReference type="ARBA" id="ARBA00022679"/>
    </source>
</evidence>
<dbReference type="Gene3D" id="3.40.50.1100">
    <property type="match status" value="2"/>
</dbReference>
<proteinExistence type="inferred from homology"/>
<dbReference type="SUPFAM" id="SSF53686">
    <property type="entry name" value="Tryptophan synthase beta subunit-like PLP-dependent enzymes"/>
    <property type="match status" value="1"/>
</dbReference>
<dbReference type="RefSeq" id="WP_012616236.1">
    <property type="nucleotide sequence ID" value="NC_011831.1"/>
</dbReference>
<dbReference type="Proteomes" id="UP000002508">
    <property type="component" value="Chromosome"/>
</dbReference>
<keyword evidence="4" id="KW-0028">Amino-acid biosynthesis</keyword>
<evidence type="ECO:0000259" key="9">
    <source>
        <dbReference type="Pfam" id="PF00291"/>
    </source>
</evidence>
<gene>
    <name evidence="10" type="ordered locus">Cagg_0952</name>
</gene>
<keyword evidence="11" id="KW-1185">Reference proteome</keyword>
<dbReference type="eggNOG" id="COG0031">
    <property type="taxonomic scope" value="Bacteria"/>
</dbReference>
<comment type="cofactor">
    <cofactor evidence="1">
        <name>pyridoxal 5'-phosphate</name>
        <dbReference type="ChEBI" id="CHEBI:597326"/>
    </cofactor>
</comment>
<evidence type="ECO:0000256" key="6">
    <source>
        <dbReference type="ARBA" id="ARBA00022898"/>
    </source>
</evidence>
<dbReference type="Pfam" id="PF00291">
    <property type="entry name" value="PALP"/>
    <property type="match status" value="1"/>
</dbReference>
<feature type="domain" description="Tryptophan synthase beta chain-like PALP" evidence="9">
    <location>
        <begin position="7"/>
        <end position="287"/>
    </location>
</feature>
<evidence type="ECO:0000256" key="4">
    <source>
        <dbReference type="ARBA" id="ARBA00022605"/>
    </source>
</evidence>
<comment type="similarity">
    <text evidence="2">Belongs to the cysteine synthase/cystathionine beta-synthase family.</text>
</comment>
<dbReference type="PANTHER" id="PTHR10314">
    <property type="entry name" value="CYSTATHIONINE BETA-SYNTHASE"/>
    <property type="match status" value="1"/>
</dbReference>
<evidence type="ECO:0000256" key="7">
    <source>
        <dbReference type="ARBA" id="ARBA00023192"/>
    </source>
</evidence>
<reference evidence="10" key="1">
    <citation type="submission" date="2008-12" db="EMBL/GenBank/DDBJ databases">
        <title>Complete sequence of Chloroflexus aggregans DSM 9485.</title>
        <authorList>
            <consortium name="US DOE Joint Genome Institute"/>
            <person name="Lucas S."/>
            <person name="Copeland A."/>
            <person name="Lapidus A."/>
            <person name="Glavina del Rio T."/>
            <person name="Dalin E."/>
            <person name="Tice H."/>
            <person name="Pitluck S."/>
            <person name="Foster B."/>
            <person name="Larimer F."/>
            <person name="Land M."/>
            <person name="Hauser L."/>
            <person name="Kyrpides N."/>
            <person name="Mikhailova N."/>
            <person name="Bryant D."/>
            <person name="Richardson P."/>
        </authorList>
    </citation>
    <scope>NUCLEOTIDE SEQUENCE</scope>
    <source>
        <strain evidence="10">DSM 9485</strain>
    </source>
</reference>
<keyword evidence="6" id="KW-0663">Pyridoxal phosphate</keyword>
<dbReference type="EC" id="2.5.1.47" evidence="3"/>
<dbReference type="HOGENOM" id="CLU_021018_1_0_0"/>
<dbReference type="CDD" id="cd01561">
    <property type="entry name" value="CBS_like"/>
    <property type="match status" value="1"/>
</dbReference>
<dbReference type="KEGG" id="cag:Cagg_0952"/>
<dbReference type="EMBL" id="CP001337">
    <property type="protein sequence ID" value="ACL23870.1"/>
    <property type="molecule type" value="Genomic_DNA"/>
</dbReference>
<dbReference type="STRING" id="326427.Cagg_0952"/>
<dbReference type="InterPro" id="IPR050214">
    <property type="entry name" value="Cys_Synth/Cystath_Beta-Synth"/>
</dbReference>
<comment type="catalytic activity">
    <reaction evidence="8">
        <text>O-acetyl-L-serine + hydrogen sulfide = L-cysteine + acetate</text>
        <dbReference type="Rhea" id="RHEA:14829"/>
        <dbReference type="ChEBI" id="CHEBI:29919"/>
        <dbReference type="ChEBI" id="CHEBI:30089"/>
        <dbReference type="ChEBI" id="CHEBI:35235"/>
        <dbReference type="ChEBI" id="CHEBI:58340"/>
        <dbReference type="EC" id="2.5.1.47"/>
    </reaction>
</comment>
<evidence type="ECO:0000313" key="10">
    <source>
        <dbReference type="EMBL" id="ACL23870.1"/>
    </source>
</evidence>
<evidence type="ECO:0000256" key="1">
    <source>
        <dbReference type="ARBA" id="ARBA00001933"/>
    </source>
</evidence>
<sequence>MIPELLNLIGHTPLLPLHHALDLPDGVELYGKAEWYNLGGSVKDRPALWMIRDGEQRGALRPGMRIADATSGNTGIAYATIGAVLGYGVTLAMPANASLERRRILRALGAELILTDPAEGMDAAIAAIRALVAEYPDRYFYPDQYSNPANPQAHYETTGPEIWQQTDGRLTHFVAALGTSGTFMGTSRRLREYNPAIRMIAVQPDSPYHALEGVKHMASTKFVPAIYRPEQADEVIEVRSEEAFAMARWLARRIGLLVGISAAANVVAAARVAREAGSGVVVTILCDSANRYLSERFWEDPGFAEGAGI</sequence>
<dbReference type="AlphaFoldDB" id="B8G6D3"/>
<evidence type="ECO:0000256" key="8">
    <source>
        <dbReference type="ARBA" id="ARBA00047931"/>
    </source>
</evidence>
<evidence type="ECO:0000256" key="2">
    <source>
        <dbReference type="ARBA" id="ARBA00007103"/>
    </source>
</evidence>
<accession>B8G6D3</accession>
<protein>
    <recommendedName>
        <fullName evidence="3">cysteine synthase</fullName>
        <ecNumber evidence="3">2.5.1.47</ecNumber>
    </recommendedName>
</protein>